<dbReference type="Pfam" id="PF10646">
    <property type="entry name" value="Germane"/>
    <property type="match status" value="1"/>
</dbReference>
<proteinExistence type="predicted"/>
<feature type="chain" id="PRO_5047423182" evidence="1">
    <location>
        <begin position="26"/>
        <end position="167"/>
    </location>
</feature>
<evidence type="ECO:0000313" key="4">
    <source>
        <dbReference type="Proteomes" id="UP001597368"/>
    </source>
</evidence>
<dbReference type="Proteomes" id="UP001597368">
    <property type="component" value="Unassembled WGS sequence"/>
</dbReference>
<protein>
    <submittedName>
        <fullName evidence="3">GerMN domain-containing protein</fullName>
    </submittedName>
</protein>
<dbReference type="InterPro" id="IPR019606">
    <property type="entry name" value="GerMN"/>
</dbReference>
<accession>A0ABW4SQ33</accession>
<gene>
    <name evidence="3" type="ORF">ACFSKW_09360</name>
</gene>
<comment type="caution">
    <text evidence="3">The sequence shown here is derived from an EMBL/GenBank/DDBJ whole genome shotgun (WGS) entry which is preliminary data.</text>
</comment>
<keyword evidence="1" id="KW-0732">Signal</keyword>
<evidence type="ECO:0000313" key="3">
    <source>
        <dbReference type="EMBL" id="MFD1931685.1"/>
    </source>
</evidence>
<dbReference type="RefSeq" id="WP_379571233.1">
    <property type="nucleotide sequence ID" value="NZ_JBHUFV010000015.1"/>
</dbReference>
<organism evidence="3 4">
    <name type="scientific">Nonomuraea mangrovi</name>
    <dbReference type="NCBI Taxonomy" id="2316207"/>
    <lineage>
        <taxon>Bacteria</taxon>
        <taxon>Bacillati</taxon>
        <taxon>Actinomycetota</taxon>
        <taxon>Actinomycetes</taxon>
        <taxon>Streptosporangiales</taxon>
        <taxon>Streptosporangiaceae</taxon>
        <taxon>Nonomuraea</taxon>
    </lineage>
</organism>
<sequence>MKALVLATAVAVAPALALMPAPASAASSGPTVKVYFSADFDIPGKVVAVTRKAPNSGVATFAVQQLIKGPTKAERKRGLHSELGPQIKGKSNCGADFKLSITKGTATLRFCRTVVGLGIGADARVLHTIDRTLRQFSTVKKVITLDKGGRCLFDQTDAGTSCITGHE</sequence>
<feature type="signal peptide" evidence="1">
    <location>
        <begin position="1"/>
        <end position="25"/>
    </location>
</feature>
<keyword evidence="4" id="KW-1185">Reference proteome</keyword>
<name>A0ABW4SQ33_9ACTN</name>
<evidence type="ECO:0000256" key="1">
    <source>
        <dbReference type="SAM" id="SignalP"/>
    </source>
</evidence>
<dbReference type="EMBL" id="JBHUFV010000015">
    <property type="protein sequence ID" value="MFD1931685.1"/>
    <property type="molecule type" value="Genomic_DNA"/>
</dbReference>
<reference evidence="4" key="1">
    <citation type="journal article" date="2019" name="Int. J. Syst. Evol. Microbiol.">
        <title>The Global Catalogue of Microorganisms (GCM) 10K type strain sequencing project: providing services to taxonomists for standard genome sequencing and annotation.</title>
        <authorList>
            <consortium name="The Broad Institute Genomics Platform"/>
            <consortium name="The Broad Institute Genome Sequencing Center for Infectious Disease"/>
            <person name="Wu L."/>
            <person name="Ma J."/>
        </authorList>
    </citation>
    <scope>NUCLEOTIDE SEQUENCE [LARGE SCALE GENOMIC DNA]</scope>
    <source>
        <strain evidence="4">ICMP 6774ER</strain>
    </source>
</reference>
<feature type="domain" description="GerMN" evidence="2">
    <location>
        <begin position="33"/>
        <end position="142"/>
    </location>
</feature>
<evidence type="ECO:0000259" key="2">
    <source>
        <dbReference type="Pfam" id="PF10646"/>
    </source>
</evidence>